<proteinExistence type="predicted"/>
<evidence type="ECO:0000256" key="1">
    <source>
        <dbReference type="ARBA" id="ARBA00023004"/>
    </source>
</evidence>
<protein>
    <submittedName>
        <fullName evidence="3">Ferrous iron transport protein A</fullName>
    </submittedName>
</protein>
<sequence>MALRDLPNGAFGRIAEMPAKDGCAERLEALGLRVGKVVEKVSGMPFHGPVTLQLDGRQIAIGWKISSSVLVVPLAPSGGAAGRHE</sequence>
<evidence type="ECO:0000259" key="2">
    <source>
        <dbReference type="SMART" id="SM00899"/>
    </source>
</evidence>
<comment type="caution">
    <text evidence="3">The sequence shown here is derived from an EMBL/GenBank/DDBJ whole genome shotgun (WGS) entry which is preliminary data.</text>
</comment>
<dbReference type="SMART" id="SM00899">
    <property type="entry name" value="FeoA"/>
    <property type="match status" value="1"/>
</dbReference>
<dbReference type="EMBL" id="SORI01000013">
    <property type="protein sequence ID" value="TDY59454.1"/>
    <property type="molecule type" value="Genomic_DNA"/>
</dbReference>
<gene>
    <name evidence="3" type="ORF">C8D99_11331</name>
</gene>
<dbReference type="InterPro" id="IPR007167">
    <property type="entry name" value="Fe-transptr_FeoA-like"/>
</dbReference>
<keyword evidence="1" id="KW-0408">Iron</keyword>
<dbReference type="Pfam" id="PF04023">
    <property type="entry name" value="FeoA"/>
    <property type="match status" value="1"/>
</dbReference>
<accession>A0A4R8M394</accession>
<reference evidence="3 4" key="1">
    <citation type="submission" date="2019-03" db="EMBL/GenBank/DDBJ databases">
        <title>Genomic Encyclopedia of Type Strains, Phase IV (KMG-IV): sequencing the most valuable type-strain genomes for metagenomic binning, comparative biology and taxonomic classification.</title>
        <authorList>
            <person name="Goeker M."/>
        </authorList>
    </citation>
    <scope>NUCLEOTIDE SEQUENCE [LARGE SCALE GENOMIC DNA]</scope>
    <source>
        <strain evidence="3 4">DSM 25964</strain>
    </source>
</reference>
<dbReference type="Proteomes" id="UP000295066">
    <property type="component" value="Unassembled WGS sequence"/>
</dbReference>
<keyword evidence="4" id="KW-1185">Reference proteome</keyword>
<dbReference type="SUPFAM" id="SSF50037">
    <property type="entry name" value="C-terminal domain of transcriptional repressors"/>
    <property type="match status" value="1"/>
</dbReference>
<evidence type="ECO:0000313" key="3">
    <source>
        <dbReference type="EMBL" id="TDY59454.1"/>
    </source>
</evidence>
<name>A0A4R8M394_9BACT</name>
<dbReference type="AlphaFoldDB" id="A0A4R8M394"/>
<dbReference type="Gene3D" id="2.30.30.90">
    <property type="match status" value="1"/>
</dbReference>
<dbReference type="InterPro" id="IPR038157">
    <property type="entry name" value="FeoA_core_dom"/>
</dbReference>
<organism evidence="3 4">
    <name type="scientific">Aminivibrio pyruvatiphilus</name>
    <dbReference type="NCBI Taxonomy" id="1005740"/>
    <lineage>
        <taxon>Bacteria</taxon>
        <taxon>Thermotogati</taxon>
        <taxon>Synergistota</taxon>
        <taxon>Synergistia</taxon>
        <taxon>Synergistales</taxon>
        <taxon>Aminobacteriaceae</taxon>
        <taxon>Aminivibrio</taxon>
    </lineage>
</organism>
<feature type="domain" description="Ferrous iron transporter FeoA-like" evidence="2">
    <location>
        <begin position="1"/>
        <end position="73"/>
    </location>
</feature>
<evidence type="ECO:0000313" key="4">
    <source>
        <dbReference type="Proteomes" id="UP000295066"/>
    </source>
</evidence>
<dbReference type="GO" id="GO:0046914">
    <property type="term" value="F:transition metal ion binding"/>
    <property type="evidence" value="ECO:0007669"/>
    <property type="project" value="InterPro"/>
</dbReference>
<dbReference type="InterPro" id="IPR008988">
    <property type="entry name" value="Transcriptional_repressor_C"/>
</dbReference>